<dbReference type="Proteomes" id="UP000008810">
    <property type="component" value="Chromosome 2"/>
</dbReference>
<dbReference type="AlphaFoldDB" id="A0A2K2DC31"/>
<reference evidence="2 3" key="1">
    <citation type="journal article" date="2010" name="Nature">
        <title>Genome sequencing and analysis of the model grass Brachypodium distachyon.</title>
        <authorList>
            <consortium name="International Brachypodium Initiative"/>
        </authorList>
    </citation>
    <scope>NUCLEOTIDE SEQUENCE [LARGE SCALE GENOMIC DNA]</scope>
    <source>
        <strain evidence="2 3">Bd21</strain>
    </source>
</reference>
<keyword evidence="1" id="KW-1133">Transmembrane helix</keyword>
<dbReference type="EnsemblPlants" id="PNT71831">
    <property type="protein sequence ID" value="PNT71831"/>
    <property type="gene ID" value="BRADI_2g36092v3"/>
</dbReference>
<sequence>MTCVWQYFIWSGRLLNLSHLWFLEGLGAICWAIWKARNGVCFEKKILCIILNISFLPCVRFFSSGQTCRRMKDEGVDCCRRL</sequence>
<keyword evidence="4" id="KW-1185">Reference proteome</keyword>
<dbReference type="Gramene" id="PNT71831">
    <property type="protein sequence ID" value="PNT71831"/>
    <property type="gene ID" value="BRADI_2g36092v3"/>
</dbReference>
<protein>
    <submittedName>
        <fullName evidence="2 3">Uncharacterized protein</fullName>
    </submittedName>
</protein>
<evidence type="ECO:0000313" key="4">
    <source>
        <dbReference type="Proteomes" id="UP000008810"/>
    </source>
</evidence>
<gene>
    <name evidence="2" type="ORF">BRADI_2g36092v3</name>
</gene>
<dbReference type="OrthoDB" id="689430at2759"/>
<reference evidence="3" key="3">
    <citation type="submission" date="2018-08" db="UniProtKB">
        <authorList>
            <consortium name="EnsemblPlants"/>
        </authorList>
    </citation>
    <scope>IDENTIFICATION</scope>
    <source>
        <strain evidence="3">cv. Bd21</strain>
    </source>
</reference>
<feature type="transmembrane region" description="Helical" evidence="1">
    <location>
        <begin position="46"/>
        <end position="63"/>
    </location>
</feature>
<name>A0A2K2DC31_BRADI</name>
<dbReference type="EMBL" id="CM000881">
    <property type="protein sequence ID" value="PNT71831.1"/>
    <property type="molecule type" value="Genomic_DNA"/>
</dbReference>
<dbReference type="InParanoid" id="A0A2K2DC31"/>
<feature type="transmembrane region" description="Helical" evidence="1">
    <location>
        <begin position="14"/>
        <end position="34"/>
    </location>
</feature>
<organism evidence="2">
    <name type="scientific">Brachypodium distachyon</name>
    <name type="common">Purple false brome</name>
    <name type="synonym">Trachynia distachya</name>
    <dbReference type="NCBI Taxonomy" id="15368"/>
    <lineage>
        <taxon>Eukaryota</taxon>
        <taxon>Viridiplantae</taxon>
        <taxon>Streptophyta</taxon>
        <taxon>Embryophyta</taxon>
        <taxon>Tracheophyta</taxon>
        <taxon>Spermatophyta</taxon>
        <taxon>Magnoliopsida</taxon>
        <taxon>Liliopsida</taxon>
        <taxon>Poales</taxon>
        <taxon>Poaceae</taxon>
        <taxon>BOP clade</taxon>
        <taxon>Pooideae</taxon>
        <taxon>Stipodae</taxon>
        <taxon>Brachypodieae</taxon>
        <taxon>Brachypodium</taxon>
    </lineage>
</organism>
<keyword evidence="1" id="KW-0472">Membrane</keyword>
<keyword evidence="1" id="KW-0812">Transmembrane</keyword>
<reference evidence="2" key="2">
    <citation type="submission" date="2017-06" db="EMBL/GenBank/DDBJ databases">
        <title>WGS assembly of Brachypodium distachyon.</title>
        <authorList>
            <consortium name="The International Brachypodium Initiative"/>
            <person name="Lucas S."/>
            <person name="Harmon-Smith M."/>
            <person name="Lail K."/>
            <person name="Tice H."/>
            <person name="Grimwood J."/>
            <person name="Bruce D."/>
            <person name="Barry K."/>
            <person name="Shu S."/>
            <person name="Lindquist E."/>
            <person name="Wang M."/>
            <person name="Pitluck S."/>
            <person name="Vogel J.P."/>
            <person name="Garvin D.F."/>
            <person name="Mockler T.C."/>
            <person name="Schmutz J."/>
            <person name="Rokhsar D."/>
            <person name="Bevan M.W."/>
        </authorList>
    </citation>
    <scope>NUCLEOTIDE SEQUENCE</scope>
    <source>
        <strain evidence="2">Bd21</strain>
    </source>
</reference>
<evidence type="ECO:0000313" key="2">
    <source>
        <dbReference type="EMBL" id="PNT71831.1"/>
    </source>
</evidence>
<accession>A0A2K2DC31</accession>
<evidence type="ECO:0000313" key="3">
    <source>
        <dbReference type="EnsemblPlants" id="PNT71831"/>
    </source>
</evidence>
<evidence type="ECO:0000256" key="1">
    <source>
        <dbReference type="SAM" id="Phobius"/>
    </source>
</evidence>
<proteinExistence type="predicted"/>